<proteinExistence type="predicted"/>
<protein>
    <recommendedName>
        <fullName evidence="1">DUF302 domain-containing protein</fullName>
    </recommendedName>
</protein>
<name>A0A833J9R1_9HYPH</name>
<dbReference type="InterPro" id="IPR005180">
    <property type="entry name" value="DUF302"/>
</dbReference>
<dbReference type="EMBL" id="WEKV01000002">
    <property type="protein sequence ID" value="KAB7787737.1"/>
    <property type="molecule type" value="Genomic_DNA"/>
</dbReference>
<gene>
    <name evidence="2" type="ORF">F8B43_0190</name>
</gene>
<dbReference type="InterPro" id="IPR035923">
    <property type="entry name" value="TT1751-like_sf"/>
</dbReference>
<dbReference type="AlphaFoldDB" id="A0A833J9R1"/>
<dbReference type="Pfam" id="PF03625">
    <property type="entry name" value="DUF302"/>
    <property type="match status" value="1"/>
</dbReference>
<comment type="caution">
    <text evidence="2">The sequence shown here is derived from an EMBL/GenBank/DDBJ whole genome shotgun (WGS) entry which is preliminary data.</text>
</comment>
<evidence type="ECO:0000313" key="2">
    <source>
        <dbReference type="EMBL" id="KAB7787737.1"/>
    </source>
</evidence>
<accession>A0A833J9R1</accession>
<organism evidence="2 3">
    <name type="scientific">Methylorubrum populi</name>
    <dbReference type="NCBI Taxonomy" id="223967"/>
    <lineage>
        <taxon>Bacteria</taxon>
        <taxon>Pseudomonadati</taxon>
        <taxon>Pseudomonadota</taxon>
        <taxon>Alphaproteobacteria</taxon>
        <taxon>Hyphomicrobiales</taxon>
        <taxon>Methylobacteriaceae</taxon>
        <taxon>Methylorubrum</taxon>
    </lineage>
</organism>
<dbReference type="Gene3D" id="3.30.310.70">
    <property type="entry name" value="TT1751-like domain"/>
    <property type="match status" value="1"/>
</dbReference>
<feature type="domain" description="DUF302" evidence="1">
    <location>
        <begin position="82"/>
        <end position="130"/>
    </location>
</feature>
<dbReference type="Proteomes" id="UP000469949">
    <property type="component" value="Unassembled WGS sequence"/>
</dbReference>
<sequence>MSEQMTSTHVTIEHVTLRSPKTFEAVRAALEASVPPLDHAYASLLLDGKVDEARDLLERQAPLSIFGARDHGGLLLTAGLIRKAIQYDIGNPLTAARMTRHVLSAALYAPIRVLLREDAGGGVAFEYDRPATTFGQFGDPEVDAVAAPLDEQLRGVLAAAAA</sequence>
<evidence type="ECO:0000313" key="3">
    <source>
        <dbReference type="Proteomes" id="UP000469949"/>
    </source>
</evidence>
<dbReference type="CDD" id="cd14797">
    <property type="entry name" value="DUF302"/>
    <property type="match status" value="1"/>
</dbReference>
<evidence type="ECO:0000259" key="1">
    <source>
        <dbReference type="Pfam" id="PF03625"/>
    </source>
</evidence>
<dbReference type="RefSeq" id="WP_152275679.1">
    <property type="nucleotide sequence ID" value="NZ_WEKV01000002.1"/>
</dbReference>
<dbReference type="SUPFAM" id="SSF103247">
    <property type="entry name" value="TT1751-like"/>
    <property type="match status" value="1"/>
</dbReference>
<reference evidence="2 3" key="1">
    <citation type="submission" date="2019-10" db="EMBL/GenBank/DDBJ databases">
        <title>Draft Genome Sequence of the Caffeine Degrading Methylotroph Methylorubrum populi PINKEL.</title>
        <authorList>
            <person name="Dawson S.C."/>
            <person name="Zhang X."/>
            <person name="Wright M.E."/>
            <person name="Sharma G."/>
            <person name="Langner J.T."/>
            <person name="Ditty J.L."/>
            <person name="Subuyuj G.A."/>
        </authorList>
    </citation>
    <scope>NUCLEOTIDE SEQUENCE [LARGE SCALE GENOMIC DNA]</scope>
    <source>
        <strain evidence="2 3">Pinkel</strain>
    </source>
</reference>